<proteinExistence type="predicted"/>
<dbReference type="GO" id="GO:0009279">
    <property type="term" value="C:cell outer membrane"/>
    <property type="evidence" value="ECO:0007669"/>
    <property type="project" value="UniProtKB-SubCell"/>
</dbReference>
<evidence type="ECO:0008006" key="8">
    <source>
        <dbReference type="Google" id="ProtNLM"/>
    </source>
</evidence>
<keyword evidence="3" id="KW-0732">Signal</keyword>
<keyword evidence="6" id="KW-0012">Acyltransferase</keyword>
<dbReference type="SUPFAM" id="SSF56925">
    <property type="entry name" value="OMPA-like"/>
    <property type="match status" value="1"/>
</dbReference>
<dbReference type="InterPro" id="IPR009746">
    <property type="entry name" value="LipidA_acyl_PagP"/>
</dbReference>
<evidence type="ECO:0000256" key="2">
    <source>
        <dbReference type="ARBA" id="ARBA00022679"/>
    </source>
</evidence>
<protein>
    <recommendedName>
        <fullName evidence="8">Outer membrane protein beta-barrel domain-containing protein</fullName>
    </recommendedName>
</protein>
<keyword evidence="5" id="KW-0998">Cell outer membrane</keyword>
<accession>A0A3B1BMT1</accession>
<dbReference type="InterPro" id="IPR011250">
    <property type="entry name" value="OMP/PagP_B-barrel"/>
</dbReference>
<organism evidence="7">
    <name type="scientific">hydrothermal vent metagenome</name>
    <dbReference type="NCBI Taxonomy" id="652676"/>
    <lineage>
        <taxon>unclassified sequences</taxon>
        <taxon>metagenomes</taxon>
        <taxon>ecological metagenomes</taxon>
    </lineage>
</organism>
<gene>
    <name evidence="7" type="ORF">MNBD_GAMMA24-1758</name>
</gene>
<dbReference type="Gene3D" id="2.40.160.20">
    <property type="match status" value="1"/>
</dbReference>
<name>A0A3B1BMT1_9ZZZZ</name>
<keyword evidence="4" id="KW-0472">Membrane</keyword>
<evidence type="ECO:0000256" key="3">
    <source>
        <dbReference type="ARBA" id="ARBA00022729"/>
    </source>
</evidence>
<comment type="subcellular location">
    <subcellularLocation>
        <location evidence="1">Cell outer membrane</location>
    </subcellularLocation>
</comment>
<dbReference type="AlphaFoldDB" id="A0A3B1BMT1"/>
<sequence>MRTSIVFICLLFSSELLADKLYLAFNGISYHFDRSKNYNETNLGPGLEYDFEQTGNWVSFIAGGTFRDSNNQDSNYLAGGGKYRIPLSSDRDGLYLDIGLTGVLMTRYDYKNNKPFPVAGPFISVGNEYIALNAAFIPEFLPKSTSLLYFQIMVRVLEF</sequence>
<dbReference type="Pfam" id="PF07017">
    <property type="entry name" value="PagP"/>
    <property type="match status" value="1"/>
</dbReference>
<evidence type="ECO:0000256" key="5">
    <source>
        <dbReference type="ARBA" id="ARBA00023237"/>
    </source>
</evidence>
<evidence type="ECO:0000256" key="6">
    <source>
        <dbReference type="ARBA" id="ARBA00023315"/>
    </source>
</evidence>
<keyword evidence="2" id="KW-0808">Transferase</keyword>
<dbReference type="GO" id="GO:0016746">
    <property type="term" value="F:acyltransferase activity"/>
    <property type="evidence" value="ECO:0007669"/>
    <property type="project" value="UniProtKB-KW"/>
</dbReference>
<evidence type="ECO:0000313" key="7">
    <source>
        <dbReference type="EMBL" id="VAX12768.1"/>
    </source>
</evidence>
<evidence type="ECO:0000256" key="4">
    <source>
        <dbReference type="ARBA" id="ARBA00023136"/>
    </source>
</evidence>
<dbReference type="EMBL" id="UOFZ01000064">
    <property type="protein sequence ID" value="VAX12768.1"/>
    <property type="molecule type" value="Genomic_DNA"/>
</dbReference>
<evidence type="ECO:0000256" key="1">
    <source>
        <dbReference type="ARBA" id="ARBA00004442"/>
    </source>
</evidence>
<reference evidence="7" key="1">
    <citation type="submission" date="2018-06" db="EMBL/GenBank/DDBJ databases">
        <authorList>
            <person name="Zhirakovskaya E."/>
        </authorList>
    </citation>
    <scope>NUCLEOTIDE SEQUENCE</scope>
</reference>